<dbReference type="EMBL" id="CP081495">
    <property type="protein sequence ID" value="UYW01026.1"/>
    <property type="molecule type" value="Genomic_DNA"/>
</dbReference>
<name>A0ABY6M1N1_9FLAO</name>
<evidence type="ECO:0000313" key="2">
    <source>
        <dbReference type="Proteomes" id="UP001163328"/>
    </source>
</evidence>
<dbReference type="Pfam" id="PF13177">
    <property type="entry name" value="DNA_pol3_delta2"/>
    <property type="match status" value="1"/>
</dbReference>
<organism evidence="1 2">
    <name type="scientific">Flavobacterium agricola</name>
    <dbReference type="NCBI Taxonomy" id="2870839"/>
    <lineage>
        <taxon>Bacteria</taxon>
        <taxon>Pseudomonadati</taxon>
        <taxon>Bacteroidota</taxon>
        <taxon>Flavobacteriia</taxon>
        <taxon>Flavobacteriales</taxon>
        <taxon>Flavobacteriaceae</taxon>
        <taxon>Flavobacterium</taxon>
    </lineage>
</organism>
<evidence type="ECO:0000313" key="1">
    <source>
        <dbReference type="EMBL" id="UYW01026.1"/>
    </source>
</evidence>
<dbReference type="RefSeq" id="WP_264433359.1">
    <property type="nucleotide sequence ID" value="NZ_CP081495.1"/>
</dbReference>
<proteinExistence type="predicted"/>
<reference evidence="1" key="1">
    <citation type="submission" date="2021-08" db="EMBL/GenBank/DDBJ databases">
        <title>Flavobacterium sp. strain CC-SYL302.</title>
        <authorList>
            <person name="Lin S.-Y."/>
            <person name="Lee T.-H."/>
            <person name="Young C.-C."/>
        </authorList>
    </citation>
    <scope>NUCLEOTIDE SEQUENCE</scope>
    <source>
        <strain evidence="1">CC-SYL302</strain>
    </source>
</reference>
<gene>
    <name evidence="1" type="ORF">K5I29_11080</name>
</gene>
<sequence length="383" mass="44322">MLFSEIIGQNEVKQLLTRSADQGRIPHAQLFIGAEGSGMLPAAIAYAQYILCNNTDAENQGGNAACNLKFEQFNHPDLHFIYPVNKTPKDEKHPTSATFISQWREFVMQTPYSNYNDWADFVGFKSQPIIGVDQTTEIFQKIALKSYEGGYKIMIIWCADRMNVETANKLLKLLEEPTDNTVFILITENESNLLQTIISRCQIVRFKPVAPENIIESLTNNFRLDKNMAVKLAHQSQGNYNWVLKKLSNQENEEQVFDALFVKWMRSAYGVVKRKDYTIELLNWAEEAAKMGKEQQKLFLHHTLEMVRQAFLLNYKVPDLIYMEPQVEKFDLKNFAPFVHHNNIFQFEKELTDAIYHLERNGNSNLIFTDLSLNLTRLLHTKP</sequence>
<dbReference type="InterPro" id="IPR027417">
    <property type="entry name" value="P-loop_NTPase"/>
</dbReference>
<dbReference type="PANTHER" id="PTHR11669">
    <property type="entry name" value="REPLICATION FACTOR C / DNA POLYMERASE III GAMMA-TAU SUBUNIT"/>
    <property type="match status" value="1"/>
</dbReference>
<protein>
    <submittedName>
        <fullName evidence="1">DNA polymerase III subunit delta</fullName>
    </submittedName>
</protein>
<dbReference type="Gene3D" id="3.40.50.300">
    <property type="entry name" value="P-loop containing nucleotide triphosphate hydrolases"/>
    <property type="match status" value="1"/>
</dbReference>
<dbReference type="InterPro" id="IPR050238">
    <property type="entry name" value="DNA_Rep/Repair_Clamp_Loader"/>
</dbReference>
<dbReference type="Proteomes" id="UP001163328">
    <property type="component" value="Chromosome"/>
</dbReference>
<dbReference type="SUPFAM" id="SSF52540">
    <property type="entry name" value="P-loop containing nucleoside triphosphate hydrolases"/>
    <property type="match status" value="1"/>
</dbReference>
<dbReference type="PANTHER" id="PTHR11669:SF8">
    <property type="entry name" value="DNA POLYMERASE III SUBUNIT DELTA"/>
    <property type="match status" value="1"/>
</dbReference>
<keyword evidence="2" id="KW-1185">Reference proteome</keyword>
<accession>A0ABY6M1N1</accession>